<organism>
    <name type="scientific">Branchiostoma floridae</name>
    <name type="common">Florida lancelet</name>
    <name type="synonym">Amphioxus</name>
    <dbReference type="NCBI Taxonomy" id="7739"/>
    <lineage>
        <taxon>Eukaryota</taxon>
        <taxon>Metazoa</taxon>
        <taxon>Chordata</taxon>
        <taxon>Cephalochordata</taxon>
        <taxon>Leptocardii</taxon>
        <taxon>Amphioxiformes</taxon>
        <taxon>Branchiostomatidae</taxon>
        <taxon>Branchiostoma</taxon>
    </lineage>
</organism>
<name>C3ZJR4_BRAFL</name>
<reference evidence="2" key="1">
    <citation type="journal article" date="2008" name="Nature">
        <title>The amphioxus genome and the evolution of the chordate karyotype.</title>
        <authorList>
            <consortium name="US DOE Joint Genome Institute (JGI-PGF)"/>
            <person name="Putnam N.H."/>
            <person name="Butts T."/>
            <person name="Ferrier D.E.K."/>
            <person name="Furlong R.F."/>
            <person name="Hellsten U."/>
            <person name="Kawashima T."/>
            <person name="Robinson-Rechavi M."/>
            <person name="Shoguchi E."/>
            <person name="Terry A."/>
            <person name="Yu J.-K."/>
            <person name="Benito-Gutierrez E.L."/>
            <person name="Dubchak I."/>
            <person name="Garcia-Fernandez J."/>
            <person name="Gibson-Brown J.J."/>
            <person name="Grigoriev I.V."/>
            <person name="Horton A.C."/>
            <person name="de Jong P.J."/>
            <person name="Jurka J."/>
            <person name="Kapitonov V.V."/>
            <person name="Kohara Y."/>
            <person name="Kuroki Y."/>
            <person name="Lindquist E."/>
            <person name="Lucas S."/>
            <person name="Osoegawa K."/>
            <person name="Pennacchio L.A."/>
            <person name="Salamov A.A."/>
            <person name="Satou Y."/>
            <person name="Sauka-Spengler T."/>
            <person name="Schmutz J."/>
            <person name="Shin-I T."/>
            <person name="Toyoda A."/>
            <person name="Bronner-Fraser M."/>
            <person name="Fujiyama A."/>
            <person name="Holland L.Z."/>
            <person name="Holland P.W.H."/>
            <person name="Satoh N."/>
            <person name="Rokhsar D.S."/>
        </authorList>
    </citation>
    <scope>NUCLEOTIDE SEQUENCE [LARGE SCALE GENOMIC DNA]</scope>
    <source>
        <strain evidence="2">S238N-H82</strain>
        <tissue evidence="2">Testes</tissue>
    </source>
</reference>
<dbReference type="InParanoid" id="C3ZJR4"/>
<dbReference type="AlphaFoldDB" id="C3ZJR4"/>
<gene>
    <name evidence="2" type="ORF">BRAFLDRAFT_105390</name>
</gene>
<feature type="compositionally biased region" description="Basic and acidic residues" evidence="1">
    <location>
        <begin position="237"/>
        <end position="247"/>
    </location>
</feature>
<feature type="compositionally biased region" description="Basic residues" evidence="1">
    <location>
        <begin position="181"/>
        <end position="192"/>
    </location>
</feature>
<evidence type="ECO:0000256" key="1">
    <source>
        <dbReference type="SAM" id="MobiDB-lite"/>
    </source>
</evidence>
<feature type="region of interest" description="Disordered" evidence="1">
    <location>
        <begin position="1"/>
        <end position="32"/>
    </location>
</feature>
<proteinExistence type="predicted"/>
<feature type="region of interest" description="Disordered" evidence="1">
    <location>
        <begin position="181"/>
        <end position="247"/>
    </location>
</feature>
<protein>
    <submittedName>
        <fullName evidence="2">Uncharacterized protein</fullName>
    </submittedName>
</protein>
<sequence>MTSNSNGCEAKGSDGENNLQMSEKNRETKKARLCQFESDSDTERLEASEAYCLDASGERDVASISPNRAWYDGSQEFEYDDISDITTPRSSSHTWDKHESIFGVTLKGDERNEQVTDQDYEGDYSSDYEDDVFIVKDAEMGEVILSTSAQEAVSTNSKENCDTGDKAAFLNIGNFAKQKGRTKFKPVGRHPRSWSVEGEPSHSPNFYLEPLESPESPTSPTDRGQREVESPFASKRTPHDSQFDWSK</sequence>
<accession>C3ZJR4</accession>
<dbReference type="EMBL" id="GG666633">
    <property type="protein sequence ID" value="EEN47199.1"/>
    <property type="molecule type" value="Genomic_DNA"/>
</dbReference>
<feature type="compositionally biased region" description="Low complexity" evidence="1">
    <location>
        <begin position="208"/>
        <end position="221"/>
    </location>
</feature>
<evidence type="ECO:0000313" key="2">
    <source>
        <dbReference type="EMBL" id="EEN47199.1"/>
    </source>
</evidence>